<protein>
    <submittedName>
        <fullName evidence="2">Uncharacterized protein</fullName>
    </submittedName>
</protein>
<evidence type="ECO:0000313" key="2">
    <source>
        <dbReference type="EMBL" id="KRZ27695.1"/>
    </source>
</evidence>
<comment type="caution">
    <text evidence="2">The sequence shown here is derived from an EMBL/GenBank/DDBJ whole genome shotgun (WGS) entry which is preliminary data.</text>
</comment>
<dbReference type="Proteomes" id="UP000054826">
    <property type="component" value="Unassembled WGS sequence"/>
</dbReference>
<reference evidence="2 3" key="1">
    <citation type="submission" date="2015-01" db="EMBL/GenBank/DDBJ databases">
        <title>Evolution of Trichinella species and genotypes.</title>
        <authorList>
            <person name="Korhonen P.K."/>
            <person name="Edoardo P."/>
            <person name="Giuseppe L.R."/>
            <person name="Gasser R.B."/>
        </authorList>
    </citation>
    <scope>NUCLEOTIDE SEQUENCE [LARGE SCALE GENOMIC DNA]</scope>
    <source>
        <strain evidence="2">ISS176</strain>
    </source>
</reference>
<evidence type="ECO:0000313" key="3">
    <source>
        <dbReference type="Proteomes" id="UP000054826"/>
    </source>
</evidence>
<sequence length="107" mass="11921">MDGIKYIFSYADLLKSCASREVQLAPCQSEFIAKLLMVTFDKKNWGGENLAPGFPKTINCTCNIDYKENIVHAIQFTAPHTFTQQNSANLFNAVLGLHIIKSDAAHK</sequence>
<dbReference type="EMBL" id="JYDV01000163">
    <property type="protein sequence ID" value="KRZ27694.1"/>
    <property type="molecule type" value="Genomic_DNA"/>
</dbReference>
<evidence type="ECO:0000313" key="1">
    <source>
        <dbReference type="EMBL" id="KRZ27694.1"/>
    </source>
</evidence>
<organism evidence="2 3">
    <name type="scientific">Trichinella pseudospiralis</name>
    <name type="common">Parasitic roundworm</name>
    <dbReference type="NCBI Taxonomy" id="6337"/>
    <lineage>
        <taxon>Eukaryota</taxon>
        <taxon>Metazoa</taxon>
        <taxon>Ecdysozoa</taxon>
        <taxon>Nematoda</taxon>
        <taxon>Enoplea</taxon>
        <taxon>Dorylaimia</taxon>
        <taxon>Trichinellida</taxon>
        <taxon>Trichinellidae</taxon>
        <taxon>Trichinella</taxon>
    </lineage>
</organism>
<accession>A0A0V1IY82</accession>
<name>A0A0V1IY82_TRIPS</name>
<gene>
    <name evidence="2" type="ORF">T4C_12816</name>
    <name evidence="1" type="ORF">T4C_2547</name>
</gene>
<dbReference type="EMBL" id="JYDV01000163">
    <property type="protein sequence ID" value="KRZ27695.1"/>
    <property type="molecule type" value="Genomic_DNA"/>
</dbReference>
<dbReference type="AlphaFoldDB" id="A0A0V1IY82"/>
<proteinExistence type="predicted"/>